<dbReference type="InterPro" id="IPR003594">
    <property type="entry name" value="HATPase_dom"/>
</dbReference>
<keyword evidence="6 14" id="KW-0812">Transmembrane</keyword>
<comment type="catalytic activity">
    <reaction evidence="1 13">
        <text>ATP + protein L-histidine = ADP + protein N-phospho-L-histidine.</text>
        <dbReference type="EC" id="2.7.13.3"/>
    </reaction>
</comment>
<dbReference type="PROSITE" id="PS50109">
    <property type="entry name" value="HIS_KIN"/>
    <property type="match status" value="1"/>
</dbReference>
<evidence type="ECO:0000256" key="9">
    <source>
        <dbReference type="ARBA" id="ARBA00022840"/>
    </source>
</evidence>
<proteinExistence type="predicted"/>
<keyword evidence="3 13" id="KW-1003">Cell membrane</keyword>
<dbReference type="InterPro" id="IPR017202">
    <property type="entry name" value="LiaS/VraS"/>
</dbReference>
<dbReference type="InterPro" id="IPR050482">
    <property type="entry name" value="Sensor_HK_TwoCompSys"/>
</dbReference>
<dbReference type="SUPFAM" id="SSF55874">
    <property type="entry name" value="ATPase domain of HSP90 chaperone/DNA topoisomerase II/histidine kinase"/>
    <property type="match status" value="1"/>
</dbReference>
<dbReference type="AlphaFoldDB" id="A0A347WK38"/>
<dbReference type="RefSeq" id="WP_118990357.1">
    <property type="nucleotide sequence ID" value="NZ_CP023434.1"/>
</dbReference>
<keyword evidence="17" id="KW-1185">Reference proteome</keyword>
<dbReference type="GO" id="GO:0046983">
    <property type="term" value="F:protein dimerization activity"/>
    <property type="evidence" value="ECO:0007669"/>
    <property type="project" value="InterPro"/>
</dbReference>
<evidence type="ECO:0000256" key="5">
    <source>
        <dbReference type="ARBA" id="ARBA00022679"/>
    </source>
</evidence>
<dbReference type="Proteomes" id="UP000263232">
    <property type="component" value="Chromosome"/>
</dbReference>
<dbReference type="PIRSF" id="PIRSF037431">
    <property type="entry name" value="STHK_LiaS"/>
    <property type="match status" value="1"/>
</dbReference>
<accession>A0A347WK38</accession>
<feature type="transmembrane region" description="Helical" evidence="14">
    <location>
        <begin position="49"/>
        <end position="71"/>
    </location>
</feature>
<evidence type="ECO:0000256" key="6">
    <source>
        <dbReference type="ARBA" id="ARBA00022692"/>
    </source>
</evidence>
<reference evidence="16 17" key="1">
    <citation type="submission" date="2017-09" db="EMBL/GenBank/DDBJ databases">
        <title>Complete genome sequence of Oxytococcus suis strain ZY16052.</title>
        <authorList>
            <person name="Li F."/>
        </authorList>
    </citation>
    <scope>NUCLEOTIDE SEQUENCE [LARGE SCALE GENOMIC DNA]</scope>
    <source>
        <strain evidence="16 17">ZY16052</strain>
    </source>
</reference>
<dbReference type="EC" id="2.7.13.3" evidence="13"/>
<evidence type="ECO:0000256" key="8">
    <source>
        <dbReference type="ARBA" id="ARBA00022777"/>
    </source>
</evidence>
<keyword evidence="11 13" id="KW-0902">Two-component regulatory system</keyword>
<evidence type="ECO:0000313" key="17">
    <source>
        <dbReference type="Proteomes" id="UP000263232"/>
    </source>
</evidence>
<dbReference type="Gene3D" id="3.30.565.10">
    <property type="entry name" value="Histidine kinase-like ATPase, C-terminal domain"/>
    <property type="match status" value="1"/>
</dbReference>
<evidence type="ECO:0000256" key="13">
    <source>
        <dbReference type="PIRNR" id="PIRNR037431"/>
    </source>
</evidence>
<dbReference type="CDD" id="cd16917">
    <property type="entry name" value="HATPase_UhpB-NarQ-NarX-like"/>
    <property type="match status" value="1"/>
</dbReference>
<dbReference type="Pfam" id="PF02518">
    <property type="entry name" value="HATPase_c"/>
    <property type="match status" value="1"/>
</dbReference>
<organism evidence="16 17">
    <name type="scientific">Suicoccus acidiformans</name>
    <dbReference type="NCBI Taxonomy" id="2036206"/>
    <lineage>
        <taxon>Bacteria</taxon>
        <taxon>Bacillati</taxon>
        <taxon>Bacillota</taxon>
        <taxon>Bacilli</taxon>
        <taxon>Lactobacillales</taxon>
        <taxon>Aerococcaceae</taxon>
        <taxon>Suicoccus</taxon>
    </lineage>
</organism>
<keyword evidence="5 13" id="KW-0808">Transferase</keyword>
<keyword evidence="12 13" id="KW-0472">Membrane</keyword>
<name>A0A347WK38_9LACT</name>
<dbReference type="SMART" id="SM00387">
    <property type="entry name" value="HATPase_c"/>
    <property type="match status" value="1"/>
</dbReference>
<dbReference type="Gene3D" id="1.20.5.1930">
    <property type="match status" value="1"/>
</dbReference>
<evidence type="ECO:0000256" key="1">
    <source>
        <dbReference type="ARBA" id="ARBA00000085"/>
    </source>
</evidence>
<dbReference type="InterPro" id="IPR011712">
    <property type="entry name" value="Sig_transdc_His_kin_sub3_dim/P"/>
</dbReference>
<dbReference type="PANTHER" id="PTHR24421">
    <property type="entry name" value="NITRATE/NITRITE SENSOR PROTEIN NARX-RELATED"/>
    <property type="match status" value="1"/>
</dbReference>
<dbReference type="Pfam" id="PF07730">
    <property type="entry name" value="HisKA_3"/>
    <property type="match status" value="1"/>
</dbReference>
<dbReference type="InterPro" id="IPR005467">
    <property type="entry name" value="His_kinase_dom"/>
</dbReference>
<evidence type="ECO:0000256" key="11">
    <source>
        <dbReference type="ARBA" id="ARBA00023012"/>
    </source>
</evidence>
<evidence type="ECO:0000256" key="7">
    <source>
        <dbReference type="ARBA" id="ARBA00022741"/>
    </source>
</evidence>
<feature type="domain" description="Histidine kinase" evidence="15">
    <location>
        <begin position="156"/>
        <end position="352"/>
    </location>
</feature>
<evidence type="ECO:0000256" key="10">
    <source>
        <dbReference type="ARBA" id="ARBA00022989"/>
    </source>
</evidence>
<dbReference type="GO" id="GO:0000155">
    <property type="term" value="F:phosphorelay sensor kinase activity"/>
    <property type="evidence" value="ECO:0007669"/>
    <property type="project" value="UniProtKB-UniRule"/>
</dbReference>
<evidence type="ECO:0000259" key="15">
    <source>
        <dbReference type="PROSITE" id="PS50109"/>
    </source>
</evidence>
<dbReference type="GO" id="GO:0005524">
    <property type="term" value="F:ATP binding"/>
    <property type="evidence" value="ECO:0007669"/>
    <property type="project" value="UniProtKB-UniRule"/>
</dbReference>
<dbReference type="EMBL" id="CP023434">
    <property type="protein sequence ID" value="AXY25445.1"/>
    <property type="molecule type" value="Genomic_DNA"/>
</dbReference>
<keyword evidence="9 13" id="KW-0067">ATP-binding</keyword>
<keyword evidence="8 13" id="KW-0418">Kinase</keyword>
<evidence type="ECO:0000313" key="16">
    <source>
        <dbReference type="EMBL" id="AXY25445.1"/>
    </source>
</evidence>
<keyword evidence="10 14" id="KW-1133">Transmembrane helix</keyword>
<keyword evidence="4" id="KW-0597">Phosphoprotein</keyword>
<dbReference type="PANTHER" id="PTHR24421:SF37">
    <property type="entry name" value="SENSOR HISTIDINE KINASE NARS"/>
    <property type="match status" value="1"/>
</dbReference>
<dbReference type="GO" id="GO:0005886">
    <property type="term" value="C:plasma membrane"/>
    <property type="evidence" value="ECO:0007669"/>
    <property type="project" value="UniProtKB-SubCell"/>
</dbReference>
<comment type="subcellular location">
    <subcellularLocation>
        <location evidence="2 13">Cell membrane</location>
        <topology evidence="2 13">Multi-pass membrane protein</topology>
    </subcellularLocation>
</comment>
<evidence type="ECO:0000256" key="2">
    <source>
        <dbReference type="ARBA" id="ARBA00004651"/>
    </source>
</evidence>
<dbReference type="InterPro" id="IPR036890">
    <property type="entry name" value="HATPase_C_sf"/>
</dbReference>
<gene>
    <name evidence="16" type="ORF">CL176_05210</name>
</gene>
<evidence type="ECO:0000256" key="3">
    <source>
        <dbReference type="ARBA" id="ARBA00022475"/>
    </source>
</evidence>
<protein>
    <recommendedName>
        <fullName evidence="13">Sensor histidine kinase</fullName>
        <ecNumber evidence="13">2.7.13.3</ecNumber>
    </recommendedName>
</protein>
<dbReference type="KEGG" id="abae:CL176_05210"/>
<evidence type="ECO:0000256" key="12">
    <source>
        <dbReference type="ARBA" id="ARBA00023136"/>
    </source>
</evidence>
<evidence type="ECO:0000256" key="4">
    <source>
        <dbReference type="ARBA" id="ARBA00022553"/>
    </source>
</evidence>
<keyword evidence="7 13" id="KW-0547">Nucleotide-binding</keyword>
<sequence length="362" mass="41142">MNIRLWLRLFWHQLSMLGLILLGLLLLLVEGFALIAWQDLLTLTWLNIPVYLLVLALLVTIAAFYSAYLALNLSQPYEMIQAQLSWLLMGKYQHPIFKEKPRNVSWYETDNQVCGSILGLRQKLLQLHSDLQELSAAPTFVSQETKEEIIEGERHRIARELHDSVSQQLFAATMLISLVREQMEEGASQEVILKQVGHVESIVQKAQSEMRALLLHLRPIELYDKTLAQGVEELLRELNPKVPMTLTWDIQVPKLESGLEDHIFRIVQECVSNTLRHAEAKRLEVYLHDNNGVLRLRIIDDGKGFNPDQESLAGHYGLNNLAERVKNMGGSHQIFSQVGEGTTIDISIPLAAQSITEGRGME</sequence>
<evidence type="ECO:0000256" key="14">
    <source>
        <dbReference type="SAM" id="Phobius"/>
    </source>
</evidence>
<dbReference type="OrthoDB" id="9795828at2"/>